<gene>
    <name evidence="8" type="ORF">EXN61_10825</name>
</gene>
<dbReference type="AlphaFoldDB" id="A0A546Y3J8"/>
<evidence type="ECO:0000256" key="2">
    <source>
        <dbReference type="ARBA" id="ARBA00022475"/>
    </source>
</evidence>
<feature type="transmembrane region" description="Helical" evidence="6">
    <location>
        <begin position="275"/>
        <end position="295"/>
    </location>
</feature>
<dbReference type="SUPFAM" id="SSF103473">
    <property type="entry name" value="MFS general substrate transporter"/>
    <property type="match status" value="1"/>
</dbReference>
<dbReference type="Proteomes" id="UP000317023">
    <property type="component" value="Unassembled WGS sequence"/>
</dbReference>
<feature type="domain" description="Major facilitator superfamily (MFS) profile" evidence="7">
    <location>
        <begin position="10"/>
        <end position="389"/>
    </location>
</feature>
<sequence length="389" mass="40502">MSTAPKTSLLFVLIASGTVLGIAGTDLVLPAIPSLPLQLGGTVEIAQLVLAAYVFGTLVGLLIFGELGARFDSCMLLVASLALFGVASLAAAASPSIEWLIVLRFTQGAFGSAPAVFAPGFIQGLYPQDKAASAMGRLGSIESLAPALAPIAGAYLLEIGSWKLSFLILALLAALVGAAILWQQAYFPRPAQKLQSHSGYLAILKNIEFVSYASSQALSLGALLVFVFGAPAVLTGPLDKEIRDFVILQVFGIVAFILAANSSAWLAMKFGTLRTIRAGTTIMPVAFLAILIYALAEGKNLYVLVPMWVVVNFGFGIRGPIGFHRAIIAARGDPSRAAAIVVAAILSVATFGTVVVAPYILVGLWPLTIASAIFSALAMVSLTPLRNSN</sequence>
<keyword evidence="4 6" id="KW-1133">Transmembrane helix</keyword>
<dbReference type="PANTHER" id="PTHR43124:SF3">
    <property type="entry name" value="CHLORAMPHENICOL EFFLUX PUMP RV0191"/>
    <property type="match status" value="1"/>
</dbReference>
<reference evidence="8 9" key="1">
    <citation type="journal article" date="2019" name="Appl. Microbiol. Biotechnol.">
        <title>Differential efficiency of wild type rhizogenic strains for rol gene transformation of plants.</title>
        <authorList>
            <person name="Desmet S."/>
            <person name="De Keyser E."/>
            <person name="Van Vaerenbergh J."/>
            <person name="Baeyen S."/>
            <person name="Van Huylenbroeck J."/>
            <person name="Geelen D."/>
            <person name="Dhooghe E."/>
        </authorList>
    </citation>
    <scope>NUCLEOTIDE SEQUENCE [LARGE SCALE GENOMIC DNA]</scope>
    <source>
        <strain evidence="8 9">MAFF210266</strain>
    </source>
</reference>
<feature type="transmembrane region" description="Helical" evidence="6">
    <location>
        <begin position="138"/>
        <end position="157"/>
    </location>
</feature>
<evidence type="ECO:0000256" key="4">
    <source>
        <dbReference type="ARBA" id="ARBA00022989"/>
    </source>
</evidence>
<dbReference type="Pfam" id="PF07690">
    <property type="entry name" value="MFS_1"/>
    <property type="match status" value="1"/>
</dbReference>
<keyword evidence="3 6" id="KW-0812">Transmembrane</keyword>
<feature type="transmembrane region" description="Helical" evidence="6">
    <location>
        <begin position="163"/>
        <end position="188"/>
    </location>
</feature>
<dbReference type="Gene3D" id="1.20.1720.10">
    <property type="entry name" value="Multidrug resistance protein D"/>
    <property type="match status" value="1"/>
</dbReference>
<evidence type="ECO:0000256" key="6">
    <source>
        <dbReference type="SAM" id="Phobius"/>
    </source>
</evidence>
<keyword evidence="5 6" id="KW-0472">Membrane</keyword>
<evidence type="ECO:0000313" key="9">
    <source>
        <dbReference type="Proteomes" id="UP000317023"/>
    </source>
</evidence>
<evidence type="ECO:0000256" key="3">
    <source>
        <dbReference type="ARBA" id="ARBA00022692"/>
    </source>
</evidence>
<keyword evidence="2" id="KW-1003">Cell membrane</keyword>
<feature type="transmembrane region" description="Helical" evidence="6">
    <location>
        <begin position="338"/>
        <end position="361"/>
    </location>
</feature>
<proteinExistence type="predicted"/>
<dbReference type="InterPro" id="IPR011701">
    <property type="entry name" value="MFS"/>
</dbReference>
<feature type="transmembrane region" description="Helical" evidence="6">
    <location>
        <begin position="45"/>
        <end position="64"/>
    </location>
</feature>
<evidence type="ECO:0000256" key="1">
    <source>
        <dbReference type="ARBA" id="ARBA00004651"/>
    </source>
</evidence>
<evidence type="ECO:0000259" key="7">
    <source>
        <dbReference type="PROSITE" id="PS50850"/>
    </source>
</evidence>
<comment type="subcellular location">
    <subcellularLocation>
        <location evidence="1">Cell membrane</location>
        <topology evidence="1">Multi-pass membrane protein</topology>
    </subcellularLocation>
</comment>
<dbReference type="InterPro" id="IPR036259">
    <property type="entry name" value="MFS_trans_sf"/>
</dbReference>
<dbReference type="GO" id="GO:0005886">
    <property type="term" value="C:plasma membrane"/>
    <property type="evidence" value="ECO:0007669"/>
    <property type="project" value="UniProtKB-SubCell"/>
</dbReference>
<dbReference type="PROSITE" id="PS50850">
    <property type="entry name" value="MFS"/>
    <property type="match status" value="1"/>
</dbReference>
<evidence type="ECO:0000313" key="8">
    <source>
        <dbReference type="EMBL" id="TRB07582.1"/>
    </source>
</evidence>
<feature type="transmembrane region" description="Helical" evidence="6">
    <location>
        <begin position="76"/>
        <end position="97"/>
    </location>
</feature>
<dbReference type="GO" id="GO:0022857">
    <property type="term" value="F:transmembrane transporter activity"/>
    <property type="evidence" value="ECO:0007669"/>
    <property type="project" value="InterPro"/>
</dbReference>
<feature type="transmembrane region" description="Helical" evidence="6">
    <location>
        <begin position="367"/>
        <end position="385"/>
    </location>
</feature>
<accession>A0A546Y3J8</accession>
<feature type="transmembrane region" description="Helical" evidence="6">
    <location>
        <begin position="301"/>
        <end position="317"/>
    </location>
</feature>
<protein>
    <submittedName>
        <fullName evidence="8">MFS transporter</fullName>
    </submittedName>
</protein>
<dbReference type="InterPro" id="IPR050189">
    <property type="entry name" value="MFS_Efflux_Transporters"/>
</dbReference>
<feature type="transmembrane region" description="Helical" evidence="6">
    <location>
        <begin position="246"/>
        <end position="268"/>
    </location>
</feature>
<evidence type="ECO:0000256" key="5">
    <source>
        <dbReference type="ARBA" id="ARBA00023136"/>
    </source>
</evidence>
<dbReference type="PANTHER" id="PTHR43124">
    <property type="entry name" value="PURINE EFFLUX PUMP PBUE"/>
    <property type="match status" value="1"/>
</dbReference>
<dbReference type="EMBL" id="SGOE01000002">
    <property type="protein sequence ID" value="TRB07582.1"/>
    <property type="molecule type" value="Genomic_DNA"/>
</dbReference>
<organism evidence="8 9">
    <name type="scientific">Agrobacterium tumefaciens</name>
    <dbReference type="NCBI Taxonomy" id="358"/>
    <lineage>
        <taxon>Bacteria</taxon>
        <taxon>Pseudomonadati</taxon>
        <taxon>Pseudomonadota</taxon>
        <taxon>Alphaproteobacteria</taxon>
        <taxon>Hyphomicrobiales</taxon>
        <taxon>Rhizobiaceae</taxon>
        <taxon>Rhizobium/Agrobacterium group</taxon>
        <taxon>Agrobacterium</taxon>
        <taxon>Agrobacterium tumefaciens complex</taxon>
    </lineage>
</organism>
<comment type="caution">
    <text evidence="8">The sequence shown here is derived from an EMBL/GenBank/DDBJ whole genome shotgun (WGS) entry which is preliminary data.</text>
</comment>
<dbReference type="RefSeq" id="WP_142856525.1">
    <property type="nucleotide sequence ID" value="NZ_SGOE01000002.1"/>
</dbReference>
<dbReference type="InterPro" id="IPR020846">
    <property type="entry name" value="MFS_dom"/>
</dbReference>
<name>A0A546Y3J8_AGRTU</name>
<feature type="transmembrane region" description="Helical" evidence="6">
    <location>
        <begin position="209"/>
        <end position="234"/>
    </location>
</feature>